<dbReference type="PANTHER" id="PTHR11717:SF7">
    <property type="entry name" value="LOW MOLECULAR WEIGHT PHOSPHOTYROSINE PROTEIN PHOSPHATASE"/>
    <property type="match status" value="1"/>
</dbReference>
<evidence type="ECO:0000256" key="3">
    <source>
        <dbReference type="ARBA" id="ARBA00022801"/>
    </source>
</evidence>
<evidence type="ECO:0000256" key="1">
    <source>
        <dbReference type="ARBA" id="ARBA00011063"/>
    </source>
</evidence>
<protein>
    <recommendedName>
        <fullName evidence="2">protein-tyrosine-phosphatase</fullName>
        <ecNumber evidence="2">3.1.3.48</ecNumber>
    </recommendedName>
</protein>
<keyword evidence="3" id="KW-0378">Hydrolase</keyword>
<keyword evidence="4" id="KW-0904">Protein phosphatase</keyword>
<sequence>MPELPPPRDQRRSYRIATVCLGNICRSPMAEVVLSAALEDAGLDDRVEVDSSGTGGWHTGEPMDDRAAETLGAHGYDPSRHRAQQFDTSWFDEYDLILTMDHANDRDVRALAPSDGDAQRVQMFRAYDPEASASDDEVPDPWYGGQDGFERVLAMVERTTKALVDALDARV</sequence>
<evidence type="ECO:0000313" key="7">
    <source>
        <dbReference type="EMBL" id="UYM07152.1"/>
    </source>
</evidence>
<dbReference type="PRINTS" id="PR00719">
    <property type="entry name" value="LMWPTPASE"/>
</dbReference>
<dbReference type="KEGG" id="sgrg:L0C25_08760"/>
<feature type="active site" description="Proton donor" evidence="5">
    <location>
        <position position="140"/>
    </location>
</feature>
<evidence type="ECO:0000259" key="6">
    <source>
        <dbReference type="SMART" id="SM00226"/>
    </source>
</evidence>
<dbReference type="SUPFAM" id="SSF52788">
    <property type="entry name" value="Phosphotyrosine protein phosphatases I"/>
    <property type="match status" value="1"/>
</dbReference>
<feature type="active site" evidence="5">
    <location>
        <position position="26"/>
    </location>
</feature>
<dbReference type="AlphaFoldDB" id="A0AA46YLY3"/>
<organism evidence="7 8">
    <name type="scientific">Solicola gregarius</name>
    <dbReference type="NCBI Taxonomy" id="2908642"/>
    <lineage>
        <taxon>Bacteria</taxon>
        <taxon>Bacillati</taxon>
        <taxon>Actinomycetota</taxon>
        <taxon>Actinomycetes</taxon>
        <taxon>Propionibacteriales</taxon>
        <taxon>Nocardioidaceae</taxon>
        <taxon>Solicola</taxon>
    </lineage>
</organism>
<evidence type="ECO:0000313" key="8">
    <source>
        <dbReference type="Proteomes" id="UP001164390"/>
    </source>
</evidence>
<dbReference type="Pfam" id="PF01451">
    <property type="entry name" value="LMWPc"/>
    <property type="match status" value="1"/>
</dbReference>
<dbReference type="EC" id="3.1.3.48" evidence="2"/>
<dbReference type="InterPro" id="IPR050438">
    <property type="entry name" value="LMW_PTPase"/>
</dbReference>
<dbReference type="GO" id="GO:0004725">
    <property type="term" value="F:protein tyrosine phosphatase activity"/>
    <property type="evidence" value="ECO:0007669"/>
    <property type="project" value="UniProtKB-EC"/>
</dbReference>
<evidence type="ECO:0000256" key="4">
    <source>
        <dbReference type="ARBA" id="ARBA00022912"/>
    </source>
</evidence>
<dbReference type="Gene3D" id="3.40.50.2300">
    <property type="match status" value="1"/>
</dbReference>
<keyword evidence="8" id="KW-1185">Reference proteome</keyword>
<dbReference type="CDD" id="cd16343">
    <property type="entry name" value="LMWPTP"/>
    <property type="match status" value="1"/>
</dbReference>
<reference evidence="7" key="1">
    <citation type="submission" date="2022-01" db="EMBL/GenBank/DDBJ databases">
        <title>Nocardioidaceae gen. sp. A5X3R13.</title>
        <authorList>
            <person name="Lopez Marin M.A."/>
            <person name="Uhlik O."/>
        </authorList>
    </citation>
    <scope>NUCLEOTIDE SEQUENCE</scope>
    <source>
        <strain evidence="7">A5X3R13</strain>
    </source>
</reference>
<dbReference type="InterPro" id="IPR023485">
    <property type="entry name" value="Ptyr_pPase"/>
</dbReference>
<comment type="similarity">
    <text evidence="1">Belongs to the low molecular weight phosphotyrosine protein phosphatase family.</text>
</comment>
<name>A0AA46YLY3_9ACTN</name>
<dbReference type="InterPro" id="IPR036196">
    <property type="entry name" value="Ptyr_pPase_sf"/>
</dbReference>
<feature type="active site" description="Nucleophile" evidence="5">
    <location>
        <position position="20"/>
    </location>
</feature>
<accession>A0AA46YLY3</accession>
<gene>
    <name evidence="7" type="ORF">L0C25_08760</name>
</gene>
<dbReference type="SMART" id="SM00226">
    <property type="entry name" value="LMWPc"/>
    <property type="match status" value="1"/>
</dbReference>
<feature type="domain" description="Phosphotyrosine protein phosphatase I" evidence="6">
    <location>
        <begin position="14"/>
        <end position="166"/>
    </location>
</feature>
<dbReference type="PANTHER" id="PTHR11717">
    <property type="entry name" value="LOW MOLECULAR WEIGHT PROTEIN TYROSINE PHOSPHATASE"/>
    <property type="match status" value="1"/>
</dbReference>
<proteinExistence type="inferred from homology"/>
<dbReference type="RefSeq" id="WP_271636097.1">
    <property type="nucleotide sequence ID" value="NZ_CP094970.1"/>
</dbReference>
<dbReference type="Proteomes" id="UP001164390">
    <property type="component" value="Chromosome"/>
</dbReference>
<evidence type="ECO:0000256" key="5">
    <source>
        <dbReference type="PIRSR" id="PIRSR617867-1"/>
    </source>
</evidence>
<dbReference type="EMBL" id="CP094970">
    <property type="protein sequence ID" value="UYM07152.1"/>
    <property type="molecule type" value="Genomic_DNA"/>
</dbReference>
<evidence type="ECO:0000256" key="2">
    <source>
        <dbReference type="ARBA" id="ARBA00013064"/>
    </source>
</evidence>
<dbReference type="InterPro" id="IPR017867">
    <property type="entry name" value="Tyr_phospatase_low_mol_wt"/>
</dbReference>